<keyword evidence="1" id="KW-0472">Membrane</keyword>
<name>A0A2H0KBP8_9BACT</name>
<dbReference type="AlphaFoldDB" id="A0A2H0KBP8"/>
<comment type="caution">
    <text evidence="2">The sequence shown here is derived from an EMBL/GenBank/DDBJ whole genome shotgun (WGS) entry which is preliminary data.</text>
</comment>
<evidence type="ECO:0000313" key="3">
    <source>
        <dbReference type="Proteomes" id="UP000229342"/>
    </source>
</evidence>
<reference evidence="2 3" key="1">
    <citation type="submission" date="2017-09" db="EMBL/GenBank/DDBJ databases">
        <title>Depth-based differentiation of microbial function through sediment-hosted aquifers and enrichment of novel symbionts in the deep terrestrial subsurface.</title>
        <authorList>
            <person name="Probst A.J."/>
            <person name="Ladd B."/>
            <person name="Jarett J.K."/>
            <person name="Geller-Mcgrath D.E."/>
            <person name="Sieber C.M."/>
            <person name="Emerson J.B."/>
            <person name="Anantharaman K."/>
            <person name="Thomas B.C."/>
            <person name="Malmstrom R."/>
            <person name="Stieglmeier M."/>
            <person name="Klingl A."/>
            <person name="Woyke T."/>
            <person name="Ryan C.M."/>
            <person name="Banfield J.F."/>
        </authorList>
    </citation>
    <scope>NUCLEOTIDE SEQUENCE [LARGE SCALE GENOMIC DNA]</scope>
    <source>
        <strain evidence="2">CG11_big_fil_rev_8_21_14_0_20_46_11</strain>
    </source>
</reference>
<evidence type="ECO:0000313" key="2">
    <source>
        <dbReference type="EMBL" id="PIQ68681.1"/>
    </source>
</evidence>
<protein>
    <submittedName>
        <fullName evidence="2">Uncharacterized protein</fullName>
    </submittedName>
</protein>
<gene>
    <name evidence="2" type="ORF">COV91_02885</name>
</gene>
<sequence length="63" mass="7092">MKDNKDTIRFRMMCTECAGIILAALLVIAVSAKTSGIGMGHAKILFFAFLFSLLLYGLYCWRR</sequence>
<feature type="transmembrane region" description="Helical" evidence="1">
    <location>
        <begin position="42"/>
        <end position="61"/>
    </location>
</feature>
<proteinExistence type="predicted"/>
<keyword evidence="1" id="KW-0812">Transmembrane</keyword>
<evidence type="ECO:0000256" key="1">
    <source>
        <dbReference type="SAM" id="Phobius"/>
    </source>
</evidence>
<keyword evidence="1" id="KW-1133">Transmembrane helix</keyword>
<accession>A0A2H0KBP8</accession>
<organism evidence="2 3">
    <name type="scientific">Candidatus Taylorbacteria bacterium CG11_big_fil_rev_8_21_14_0_20_46_11</name>
    <dbReference type="NCBI Taxonomy" id="1975025"/>
    <lineage>
        <taxon>Bacteria</taxon>
        <taxon>Candidatus Tayloriibacteriota</taxon>
    </lineage>
</organism>
<dbReference type="EMBL" id="PCVG01000035">
    <property type="protein sequence ID" value="PIQ68681.1"/>
    <property type="molecule type" value="Genomic_DNA"/>
</dbReference>
<dbReference type="Proteomes" id="UP000229342">
    <property type="component" value="Unassembled WGS sequence"/>
</dbReference>